<feature type="domain" description="Cyclin C-terminal" evidence="4">
    <location>
        <begin position="170"/>
        <end position="297"/>
    </location>
</feature>
<evidence type="ECO:0000256" key="1">
    <source>
        <dbReference type="ARBA" id="ARBA00023127"/>
    </source>
</evidence>
<proteinExistence type="inferred from homology"/>
<dbReference type="AlphaFoldDB" id="A0AAU9IZS7"/>
<dbReference type="SMART" id="SM01332">
    <property type="entry name" value="Cyclin_C"/>
    <property type="match status" value="1"/>
</dbReference>
<dbReference type="Pfam" id="PF02984">
    <property type="entry name" value="Cyclin_C"/>
    <property type="match status" value="1"/>
</dbReference>
<protein>
    <submittedName>
        <fullName evidence="5">Uncharacterized protein</fullName>
    </submittedName>
</protein>
<accession>A0AAU9IZS7</accession>
<keyword evidence="6" id="KW-1185">Reference proteome</keyword>
<dbReference type="Gene3D" id="1.10.472.10">
    <property type="entry name" value="Cyclin-like"/>
    <property type="match status" value="2"/>
</dbReference>
<dbReference type="PANTHER" id="PTHR10177">
    <property type="entry name" value="CYCLINS"/>
    <property type="match status" value="1"/>
</dbReference>
<dbReference type="CDD" id="cd20529">
    <property type="entry name" value="CYCLIN_CCNJ-like_rpt2"/>
    <property type="match status" value="1"/>
</dbReference>
<dbReference type="SUPFAM" id="SSF47954">
    <property type="entry name" value="Cyclin-like"/>
    <property type="match status" value="2"/>
</dbReference>
<dbReference type="Pfam" id="PF00134">
    <property type="entry name" value="Cyclin_N"/>
    <property type="match status" value="1"/>
</dbReference>
<sequence length="303" mass="34524">MTEIHTCNPYDHEGWKACKVCGAFLPSTRARSIRETSDFPSLGIHPQQIINTYRTSKFTRRYNPSASYLKYRNALIDWICHVGEALNFSALTIHVAVALFDAALAAKDFPKSSLQSLSLVSLFVAAKSEDSDTYLPRFRSLIKYSKHPTATLRRMELELLTALKWELSAITPYHFVQFYISHGIVYTGDYMRGKHLSEKSAKYVNKYADFFVEMCLQEYELTQYTPENIACACIAAARKAVDIRCVWPLELEELTGKKLQETCFAKVWDIYQQRFVGGKGSEPKSAEVKRENPRSSIKSAIVI</sequence>
<dbReference type="InterPro" id="IPR006671">
    <property type="entry name" value="Cyclin_N"/>
</dbReference>
<reference evidence="5" key="1">
    <citation type="submission" date="2021-09" db="EMBL/GenBank/DDBJ databases">
        <authorList>
            <consortium name="AG Swart"/>
            <person name="Singh M."/>
            <person name="Singh A."/>
            <person name="Seah K."/>
            <person name="Emmerich C."/>
        </authorList>
    </citation>
    <scope>NUCLEOTIDE SEQUENCE</scope>
    <source>
        <strain evidence="5">ATCC30299</strain>
    </source>
</reference>
<dbReference type="InterPro" id="IPR004367">
    <property type="entry name" value="Cyclin_C-dom"/>
</dbReference>
<dbReference type="InterPro" id="IPR039361">
    <property type="entry name" value="Cyclin"/>
</dbReference>
<dbReference type="InterPro" id="IPR013763">
    <property type="entry name" value="Cyclin-like_dom"/>
</dbReference>
<dbReference type="Proteomes" id="UP001162131">
    <property type="component" value="Unassembled WGS sequence"/>
</dbReference>
<evidence type="ECO:0000259" key="4">
    <source>
        <dbReference type="SMART" id="SM01332"/>
    </source>
</evidence>
<name>A0AAU9IZS7_9CILI</name>
<comment type="caution">
    <text evidence="5">The sequence shown here is derived from an EMBL/GenBank/DDBJ whole genome shotgun (WGS) entry which is preliminary data.</text>
</comment>
<dbReference type="InterPro" id="IPR036915">
    <property type="entry name" value="Cyclin-like_sf"/>
</dbReference>
<evidence type="ECO:0000259" key="3">
    <source>
        <dbReference type="SMART" id="SM00385"/>
    </source>
</evidence>
<evidence type="ECO:0000313" key="5">
    <source>
        <dbReference type="EMBL" id="CAG9320075.1"/>
    </source>
</evidence>
<dbReference type="SMART" id="SM00385">
    <property type="entry name" value="CYCLIN"/>
    <property type="match status" value="2"/>
</dbReference>
<feature type="domain" description="Cyclin-like" evidence="3">
    <location>
        <begin position="189"/>
        <end position="272"/>
    </location>
</feature>
<dbReference type="EMBL" id="CAJZBQ010000024">
    <property type="protein sequence ID" value="CAG9320075.1"/>
    <property type="molecule type" value="Genomic_DNA"/>
</dbReference>
<comment type="similarity">
    <text evidence="2">Belongs to the cyclin family.</text>
</comment>
<evidence type="ECO:0000256" key="2">
    <source>
        <dbReference type="RuleBase" id="RU000383"/>
    </source>
</evidence>
<evidence type="ECO:0000313" key="6">
    <source>
        <dbReference type="Proteomes" id="UP001162131"/>
    </source>
</evidence>
<feature type="domain" description="Cyclin-like" evidence="3">
    <location>
        <begin position="77"/>
        <end position="161"/>
    </location>
</feature>
<gene>
    <name evidence="5" type="ORF">BSTOLATCC_MIC25313</name>
</gene>
<organism evidence="5 6">
    <name type="scientific">Blepharisma stoltei</name>
    <dbReference type="NCBI Taxonomy" id="1481888"/>
    <lineage>
        <taxon>Eukaryota</taxon>
        <taxon>Sar</taxon>
        <taxon>Alveolata</taxon>
        <taxon>Ciliophora</taxon>
        <taxon>Postciliodesmatophora</taxon>
        <taxon>Heterotrichea</taxon>
        <taxon>Heterotrichida</taxon>
        <taxon>Blepharismidae</taxon>
        <taxon>Blepharisma</taxon>
    </lineage>
</organism>
<keyword evidence="1 2" id="KW-0195">Cyclin</keyword>